<dbReference type="SMART" id="SM00091">
    <property type="entry name" value="PAS"/>
    <property type="match status" value="1"/>
</dbReference>
<dbReference type="InterPro" id="IPR050351">
    <property type="entry name" value="BphY/WalK/GraS-like"/>
</dbReference>
<dbReference type="InterPro" id="IPR005467">
    <property type="entry name" value="His_kinase_dom"/>
</dbReference>
<sequence>MSSDAARDVRGPELAELSPRRGYLLALIVLVGSLVLVFSAWRAARERELRAAEAEFIAKTAEITELLRQGMTRYELVARGGASMFASVTRPRPTPMQWQGYVDGMDIQRRFPGMVGLGFAEFVSAMRLPELQVEWRQAGHGMLEVWPRGQRRDYSPILLLEPKTPANVGAIGFDMYSEPVRRVAMDQAVASGNATLSGPVHLIQDGPLRNTGLLLYLPVYRGGGRPGTVTTRRTEIQGWVYAPLRMEGFVRNAMGAVRSDTAFRIYDVAGSESRLLFASYTPAERPPPAFRHATTFELYGRRWRAEFESPPLAVAAPRLQGLQNLLALGLFSSLLLYAIAWMLARTEAQAYRIAVRMTEDFRRSEQRFRSAMRYSAIGKALLDSEGHIVEANPALSTIVGLTPEALAGMRFDALFESDEPEMIAHARGTTDALGVHRATRRLHREGGEPRQAQLTYAPVPGNVGQDIAGLVQVEDVTERLRAEARVHALNRTLEARVALRTRELSQANQELEAFAYSVSHDLRAPLRAIDGFSRILLERHCAGMDDTGRSYLVRVRRAAGRMGELIDALLKMSRVSRGELRLERVDLSRMATEVVEELKVGDPKRQVDVRIESDLFVIGDAALLRNLLGNLLGNAWKFTRDRLDACIEFGMAMGEFGPEYFVRDNGAGFSQDYVDKLFRPFQRLHHNEDFAGHGIGLASVKRIVERHGGSIRAEGEVGRGATFWFTLPREKLVE</sequence>
<evidence type="ECO:0000256" key="10">
    <source>
        <dbReference type="SAM" id="Phobius"/>
    </source>
</evidence>
<dbReference type="InterPro" id="IPR036890">
    <property type="entry name" value="HATPase_C_sf"/>
</dbReference>
<dbReference type="SMART" id="SM01079">
    <property type="entry name" value="CHASE"/>
    <property type="match status" value="1"/>
</dbReference>
<keyword evidence="7" id="KW-0418">Kinase</keyword>
<evidence type="ECO:0000256" key="7">
    <source>
        <dbReference type="ARBA" id="ARBA00022777"/>
    </source>
</evidence>
<dbReference type="Pfam" id="PF00512">
    <property type="entry name" value="HisKA"/>
    <property type="match status" value="1"/>
</dbReference>
<keyword evidence="6 10" id="KW-0812">Transmembrane</keyword>
<dbReference type="Gene3D" id="3.30.450.350">
    <property type="entry name" value="CHASE domain"/>
    <property type="match status" value="1"/>
</dbReference>
<feature type="domain" description="CHASE" evidence="13">
    <location>
        <begin position="154"/>
        <end position="250"/>
    </location>
</feature>
<reference evidence="15" key="1">
    <citation type="journal article" date="2019" name="Int. J. Syst. Evol. Microbiol.">
        <title>The Global Catalogue of Microorganisms (GCM) 10K type strain sequencing project: providing services to taxonomists for standard genome sequencing and annotation.</title>
        <authorList>
            <consortium name="The Broad Institute Genomics Platform"/>
            <consortium name="The Broad Institute Genome Sequencing Center for Infectious Disease"/>
            <person name="Wu L."/>
            <person name="Ma J."/>
        </authorList>
    </citation>
    <scope>NUCLEOTIDE SEQUENCE [LARGE SCALE GENOMIC DNA]</scope>
    <source>
        <strain evidence="15">JCM 19212</strain>
    </source>
</reference>
<dbReference type="SUPFAM" id="SSF47384">
    <property type="entry name" value="Homodimeric domain of signal transducing histidine kinase"/>
    <property type="match status" value="1"/>
</dbReference>
<accession>A0ABP9LCR2</accession>
<proteinExistence type="predicted"/>
<dbReference type="Gene3D" id="3.30.565.10">
    <property type="entry name" value="Histidine kinase-like ATPase, C-terminal domain"/>
    <property type="match status" value="1"/>
</dbReference>
<dbReference type="InterPro" id="IPR036097">
    <property type="entry name" value="HisK_dim/P_sf"/>
</dbReference>
<dbReference type="PROSITE" id="PS50112">
    <property type="entry name" value="PAS"/>
    <property type="match status" value="1"/>
</dbReference>
<dbReference type="CDD" id="cd00130">
    <property type="entry name" value="PAS"/>
    <property type="match status" value="1"/>
</dbReference>
<evidence type="ECO:0000259" key="12">
    <source>
        <dbReference type="PROSITE" id="PS50112"/>
    </source>
</evidence>
<keyword evidence="8 10" id="KW-1133">Transmembrane helix</keyword>
<dbReference type="SMART" id="SM00387">
    <property type="entry name" value="HATPase_c"/>
    <property type="match status" value="1"/>
</dbReference>
<name>A0ABP9LCR2_9GAMM</name>
<dbReference type="PROSITE" id="PS50109">
    <property type="entry name" value="HIS_KIN"/>
    <property type="match status" value="1"/>
</dbReference>
<dbReference type="Gene3D" id="3.30.450.20">
    <property type="entry name" value="PAS domain"/>
    <property type="match status" value="1"/>
</dbReference>
<evidence type="ECO:0000256" key="4">
    <source>
        <dbReference type="ARBA" id="ARBA00022553"/>
    </source>
</evidence>
<dbReference type="NCBIfam" id="TIGR00229">
    <property type="entry name" value="sensory_box"/>
    <property type="match status" value="1"/>
</dbReference>
<feature type="transmembrane region" description="Helical" evidence="10">
    <location>
        <begin position="22"/>
        <end position="41"/>
    </location>
</feature>
<feature type="domain" description="Histidine kinase" evidence="11">
    <location>
        <begin position="517"/>
        <end position="731"/>
    </location>
</feature>
<gene>
    <name evidence="14" type="ORF">GCM10025759_12950</name>
</gene>
<protein>
    <recommendedName>
        <fullName evidence="3">histidine kinase</fullName>
        <ecNumber evidence="3">2.7.13.3</ecNumber>
    </recommendedName>
</protein>
<dbReference type="EMBL" id="BAABKY010000002">
    <property type="protein sequence ID" value="GAA5072693.1"/>
    <property type="molecule type" value="Genomic_DNA"/>
</dbReference>
<feature type="transmembrane region" description="Helical" evidence="10">
    <location>
        <begin position="325"/>
        <end position="344"/>
    </location>
</feature>
<dbReference type="SMART" id="SM00388">
    <property type="entry name" value="HisKA"/>
    <property type="match status" value="1"/>
</dbReference>
<comment type="catalytic activity">
    <reaction evidence="1">
        <text>ATP + protein L-histidine = ADP + protein N-phospho-L-histidine.</text>
        <dbReference type="EC" id="2.7.13.3"/>
    </reaction>
</comment>
<dbReference type="PANTHER" id="PTHR42878">
    <property type="entry name" value="TWO-COMPONENT HISTIDINE KINASE"/>
    <property type="match status" value="1"/>
</dbReference>
<evidence type="ECO:0000256" key="3">
    <source>
        <dbReference type="ARBA" id="ARBA00012438"/>
    </source>
</evidence>
<evidence type="ECO:0000256" key="6">
    <source>
        <dbReference type="ARBA" id="ARBA00022692"/>
    </source>
</evidence>
<dbReference type="InterPro" id="IPR013656">
    <property type="entry name" value="PAS_4"/>
</dbReference>
<dbReference type="SUPFAM" id="SSF55785">
    <property type="entry name" value="PYP-like sensor domain (PAS domain)"/>
    <property type="match status" value="1"/>
</dbReference>
<dbReference type="InterPro" id="IPR004358">
    <property type="entry name" value="Sig_transdc_His_kin-like_C"/>
</dbReference>
<dbReference type="PANTHER" id="PTHR42878:SF15">
    <property type="entry name" value="BACTERIOPHYTOCHROME"/>
    <property type="match status" value="1"/>
</dbReference>
<dbReference type="Proteomes" id="UP001501083">
    <property type="component" value="Unassembled WGS sequence"/>
</dbReference>
<evidence type="ECO:0000313" key="15">
    <source>
        <dbReference type="Proteomes" id="UP001501083"/>
    </source>
</evidence>
<dbReference type="Pfam" id="PF02518">
    <property type="entry name" value="HATPase_c"/>
    <property type="match status" value="1"/>
</dbReference>
<evidence type="ECO:0000259" key="11">
    <source>
        <dbReference type="PROSITE" id="PS50109"/>
    </source>
</evidence>
<dbReference type="InterPro" id="IPR035965">
    <property type="entry name" value="PAS-like_dom_sf"/>
</dbReference>
<keyword evidence="4" id="KW-0597">Phosphoprotein</keyword>
<dbReference type="PRINTS" id="PR00344">
    <property type="entry name" value="BCTRLSENSOR"/>
</dbReference>
<keyword evidence="15" id="KW-1185">Reference proteome</keyword>
<dbReference type="SUPFAM" id="SSF55874">
    <property type="entry name" value="ATPase domain of HSP90 chaperone/DNA topoisomerase II/histidine kinase"/>
    <property type="match status" value="1"/>
</dbReference>
<organism evidence="14 15">
    <name type="scientific">Lysobacter panacisoli</name>
    <dbReference type="NCBI Taxonomy" id="1255263"/>
    <lineage>
        <taxon>Bacteria</taxon>
        <taxon>Pseudomonadati</taxon>
        <taxon>Pseudomonadota</taxon>
        <taxon>Gammaproteobacteria</taxon>
        <taxon>Lysobacterales</taxon>
        <taxon>Lysobacteraceae</taxon>
        <taxon>Lysobacter</taxon>
    </lineage>
</organism>
<keyword evidence="5" id="KW-0808">Transferase</keyword>
<keyword evidence="9 10" id="KW-0472">Membrane</keyword>
<dbReference type="RefSeq" id="WP_158986844.1">
    <property type="nucleotide sequence ID" value="NZ_BAABKY010000002.1"/>
</dbReference>
<evidence type="ECO:0000259" key="13">
    <source>
        <dbReference type="PROSITE" id="PS50839"/>
    </source>
</evidence>
<dbReference type="CDD" id="cd00082">
    <property type="entry name" value="HisKA"/>
    <property type="match status" value="1"/>
</dbReference>
<dbReference type="Pfam" id="PF08448">
    <property type="entry name" value="PAS_4"/>
    <property type="match status" value="1"/>
</dbReference>
<dbReference type="Pfam" id="PF03924">
    <property type="entry name" value="CHASE"/>
    <property type="match status" value="1"/>
</dbReference>
<comment type="caution">
    <text evidence="14">The sequence shown here is derived from an EMBL/GenBank/DDBJ whole genome shotgun (WGS) entry which is preliminary data.</text>
</comment>
<dbReference type="EC" id="2.7.13.3" evidence="3"/>
<evidence type="ECO:0000256" key="5">
    <source>
        <dbReference type="ARBA" id="ARBA00022679"/>
    </source>
</evidence>
<dbReference type="InterPro" id="IPR003594">
    <property type="entry name" value="HATPase_dom"/>
</dbReference>
<evidence type="ECO:0000313" key="14">
    <source>
        <dbReference type="EMBL" id="GAA5072693.1"/>
    </source>
</evidence>
<feature type="domain" description="PAS" evidence="12">
    <location>
        <begin position="364"/>
        <end position="421"/>
    </location>
</feature>
<evidence type="ECO:0000256" key="8">
    <source>
        <dbReference type="ARBA" id="ARBA00022989"/>
    </source>
</evidence>
<evidence type="ECO:0000256" key="9">
    <source>
        <dbReference type="ARBA" id="ARBA00023136"/>
    </source>
</evidence>
<dbReference type="PROSITE" id="PS50839">
    <property type="entry name" value="CHASE"/>
    <property type="match status" value="1"/>
</dbReference>
<dbReference type="Gene3D" id="1.10.287.130">
    <property type="match status" value="1"/>
</dbReference>
<dbReference type="InterPro" id="IPR006189">
    <property type="entry name" value="CHASE_dom"/>
</dbReference>
<evidence type="ECO:0000256" key="1">
    <source>
        <dbReference type="ARBA" id="ARBA00000085"/>
    </source>
</evidence>
<dbReference type="InterPro" id="IPR000014">
    <property type="entry name" value="PAS"/>
</dbReference>
<comment type="subcellular location">
    <subcellularLocation>
        <location evidence="2">Membrane</location>
    </subcellularLocation>
</comment>
<evidence type="ECO:0000256" key="2">
    <source>
        <dbReference type="ARBA" id="ARBA00004370"/>
    </source>
</evidence>
<dbReference type="InterPro" id="IPR042240">
    <property type="entry name" value="CHASE_sf"/>
</dbReference>
<dbReference type="InterPro" id="IPR003661">
    <property type="entry name" value="HisK_dim/P_dom"/>
</dbReference>